<dbReference type="PATRIC" id="fig|1165867.3.peg.4744"/>
<evidence type="ECO:0000259" key="5">
    <source>
        <dbReference type="PROSITE" id="PS50893"/>
    </source>
</evidence>
<feature type="coiled-coil region" evidence="4">
    <location>
        <begin position="239"/>
        <end position="266"/>
    </location>
</feature>
<dbReference type="PANTHER" id="PTHR19211">
    <property type="entry name" value="ATP-BINDING TRANSPORT PROTEIN-RELATED"/>
    <property type="match status" value="1"/>
</dbReference>
<comment type="caution">
    <text evidence="6">The sequence shown here is derived from an EMBL/GenBank/DDBJ whole genome shotgun (WGS) entry which is preliminary data.</text>
</comment>
<evidence type="ECO:0000256" key="4">
    <source>
        <dbReference type="SAM" id="Coils"/>
    </source>
</evidence>
<dbReference type="Pfam" id="PF13304">
    <property type="entry name" value="AAA_21"/>
    <property type="match status" value="1"/>
</dbReference>
<keyword evidence="3 6" id="KW-0067">ATP-binding</keyword>
<evidence type="ECO:0000256" key="3">
    <source>
        <dbReference type="ARBA" id="ARBA00022840"/>
    </source>
</evidence>
<dbReference type="EMBL" id="AJJH01000129">
    <property type="protein sequence ID" value="EID77602.1"/>
    <property type="molecule type" value="Genomic_DNA"/>
</dbReference>
<keyword evidence="4" id="KW-0175">Coiled coil</keyword>
<evidence type="ECO:0000256" key="2">
    <source>
        <dbReference type="ARBA" id="ARBA00022741"/>
    </source>
</evidence>
<dbReference type="InterPro" id="IPR027417">
    <property type="entry name" value="P-loop_NTPase"/>
</dbReference>
<dbReference type="FunFam" id="3.40.50.300:FF:001320">
    <property type="entry name" value="Heme ABC transporter ATP-binding protein"/>
    <property type="match status" value="1"/>
</dbReference>
<dbReference type="AlphaFoldDB" id="I0WMI6"/>
<dbReference type="Pfam" id="PF00005">
    <property type="entry name" value="ABC_tran"/>
    <property type="match status" value="1"/>
</dbReference>
<dbReference type="PROSITE" id="PS50893">
    <property type="entry name" value="ABC_TRANSPORTER_2"/>
    <property type="match status" value="1"/>
</dbReference>
<dbReference type="SUPFAM" id="SSF52540">
    <property type="entry name" value="P-loop containing nucleoside triphosphate hydrolases"/>
    <property type="match status" value="2"/>
</dbReference>
<dbReference type="SMART" id="SM00382">
    <property type="entry name" value="AAA"/>
    <property type="match status" value="2"/>
</dbReference>
<feature type="coiled-coil region" evidence="4">
    <location>
        <begin position="303"/>
        <end position="330"/>
    </location>
</feature>
<keyword evidence="1" id="KW-0677">Repeat</keyword>
<dbReference type="InterPro" id="IPR003959">
    <property type="entry name" value="ATPase_AAA_core"/>
</dbReference>
<evidence type="ECO:0000313" key="7">
    <source>
        <dbReference type="Proteomes" id="UP000006447"/>
    </source>
</evidence>
<dbReference type="GO" id="GO:0005524">
    <property type="term" value="F:ATP binding"/>
    <property type="evidence" value="ECO:0007669"/>
    <property type="project" value="UniProtKB-KW"/>
</dbReference>
<name>I0WMI6_RHOOP</name>
<evidence type="ECO:0000313" key="6">
    <source>
        <dbReference type="EMBL" id="EID77602.1"/>
    </source>
</evidence>
<protein>
    <submittedName>
        <fullName evidence="6">ABC transporter ATP-binding protein</fullName>
    </submittedName>
</protein>
<feature type="domain" description="ABC transporter" evidence="5">
    <location>
        <begin position="6"/>
        <end position="243"/>
    </location>
</feature>
<dbReference type="RefSeq" id="WP_007299221.1">
    <property type="nucleotide sequence ID" value="NZ_AJJH01000129.1"/>
</dbReference>
<sequence>MAQSYLSLSDLTFTWPDGEPVFDSLDAVFGPGRTGVVGHNGSGKSTLLRLIAGRLHADRGSVTAQGEVAYLPQDITLDPALKVDRILGIADLRAALHRIESGDGTPEDFDAATGRWDIEERAVSTLHRLGLERVLGSTSDLDRTVGTLSGGETVLLGLTAQLLKEPEVLLLDEPTNNLDSASRSKLYEVVQQFPGTLLVVSHDRDLLDLMNSVAELRGGEIRMFGGNFSAYQEIVEAEQEAARAAVRDARSDVQKQKRELVEARIKIDRRKRYGQKMFENKREPKIVMGLRKRQAQESAGKLRNNHIAKVDEARESLTEAESALRDDREVRIDLPATEVHSGQEVVSVRDVSLLSGQEVSLDVVGPERIALVGRNGVGKTTLLDAVVAAGPRVPFKALPQRLDVFDESLTVAENVAAAAPHASQEQIRAQLARFLFRGNDSDMLASALSGGERLRAALATILLAEPAPRLLLLDEPTNNLDLPSLAHLTQALRSYRGALIVVSHDRQFLHDIGVTRWLELTDEALRTCAPFRWPRLPERRTGGA</sequence>
<dbReference type="GO" id="GO:0016887">
    <property type="term" value="F:ATP hydrolysis activity"/>
    <property type="evidence" value="ECO:0007669"/>
    <property type="project" value="InterPro"/>
</dbReference>
<proteinExistence type="predicted"/>
<gene>
    <name evidence="6" type="ORF">W59_23215</name>
</gene>
<dbReference type="InterPro" id="IPR003593">
    <property type="entry name" value="AAA+_ATPase"/>
</dbReference>
<dbReference type="InterPro" id="IPR003439">
    <property type="entry name" value="ABC_transporter-like_ATP-bd"/>
</dbReference>
<dbReference type="Gene3D" id="3.40.50.300">
    <property type="entry name" value="P-loop containing nucleotide triphosphate hydrolases"/>
    <property type="match status" value="2"/>
</dbReference>
<dbReference type="InterPro" id="IPR050611">
    <property type="entry name" value="ABCF"/>
</dbReference>
<dbReference type="Proteomes" id="UP000006447">
    <property type="component" value="Unassembled WGS sequence"/>
</dbReference>
<organism evidence="6 7">
    <name type="scientific">Rhodococcus opacus RKJ300 = JCM 13270</name>
    <dbReference type="NCBI Taxonomy" id="1165867"/>
    <lineage>
        <taxon>Bacteria</taxon>
        <taxon>Bacillati</taxon>
        <taxon>Actinomycetota</taxon>
        <taxon>Actinomycetes</taxon>
        <taxon>Mycobacteriales</taxon>
        <taxon>Nocardiaceae</taxon>
        <taxon>Rhodococcus</taxon>
    </lineage>
</organism>
<accession>I0WMI6</accession>
<dbReference type="PANTHER" id="PTHR19211:SF6">
    <property type="entry name" value="BLL7188 PROTEIN"/>
    <property type="match status" value="1"/>
</dbReference>
<evidence type="ECO:0000256" key="1">
    <source>
        <dbReference type="ARBA" id="ARBA00022737"/>
    </source>
</evidence>
<reference evidence="6 7" key="1">
    <citation type="journal article" date="2012" name="J. Bacteriol.">
        <title>Draft genome sequence of the nitrophenol-degrading actinomycete Rhodococcus imtechensis RKJ300.</title>
        <authorList>
            <person name="Vikram S."/>
            <person name="Kumar S."/>
            <person name="Subramanian S."/>
            <person name="Raghava G.P."/>
        </authorList>
    </citation>
    <scope>NUCLEOTIDE SEQUENCE [LARGE SCALE GENOMIC DNA]</scope>
    <source>
        <strain evidence="6 7">RKJ300</strain>
    </source>
</reference>
<keyword evidence="2" id="KW-0547">Nucleotide-binding</keyword>